<gene>
    <name evidence="1" type="ORF">GRI89_04975</name>
</gene>
<keyword evidence="2" id="KW-1185">Reference proteome</keyword>
<name>A0A6I4SX08_9SPHN</name>
<dbReference type="AlphaFoldDB" id="A0A6I4SX08"/>
<dbReference type="RefSeq" id="WP_159792765.1">
    <property type="nucleotide sequence ID" value="NZ_WTYM01000030.1"/>
</dbReference>
<protein>
    <submittedName>
        <fullName evidence="1">Uncharacterized protein</fullName>
    </submittedName>
</protein>
<dbReference type="EMBL" id="WTYM01000030">
    <property type="protein sequence ID" value="MXO58892.1"/>
    <property type="molecule type" value="Genomic_DNA"/>
</dbReference>
<sequence length="348" mass="38801">MAKLPGRRIQPSGTFPGAQWAKWTRLYQHRRSGSMRLYFPDIERPKAAAKFLARLSPEVTLASAHEALACASGYRDWHELSASFHAPGPDPTAFSTQVATELVLALALSLNLECGDVQYALSKARLLGAAPWGIDEQLAVHMAAIRQQDLGAPARGKPGTIVKVKTIGGPRVGYLLWTDSIVNVLYDSGEGCCATFEAVTPRTPIADFLPARLWLPYGIWTLEDGSEVVFARDYLPLWRISAEGVERLDPWLWINGIKSHRWFAANTEGDWWRPGGRVPALAYLEQHRIFELPRLANAMRYMFAPGVRTMRGAVRRMHGQSYSDATAPTFAMLRPNMVETERVRRTGT</sequence>
<reference evidence="1 2" key="1">
    <citation type="submission" date="2019-12" db="EMBL/GenBank/DDBJ databases">
        <title>Genomic-based taxomic classification of the family Erythrobacteraceae.</title>
        <authorList>
            <person name="Xu L."/>
        </authorList>
    </citation>
    <scope>NUCLEOTIDE SEQUENCE [LARGE SCALE GENOMIC DNA]</scope>
    <source>
        <strain evidence="1 2">MCCC 1K01500</strain>
    </source>
</reference>
<evidence type="ECO:0000313" key="2">
    <source>
        <dbReference type="Proteomes" id="UP000433652"/>
    </source>
</evidence>
<proteinExistence type="predicted"/>
<evidence type="ECO:0000313" key="1">
    <source>
        <dbReference type="EMBL" id="MXO58892.1"/>
    </source>
</evidence>
<accession>A0A6I4SX08</accession>
<comment type="caution">
    <text evidence="1">The sequence shown here is derived from an EMBL/GenBank/DDBJ whole genome shotgun (WGS) entry which is preliminary data.</text>
</comment>
<dbReference type="OrthoDB" id="7871248at2"/>
<dbReference type="Proteomes" id="UP000433652">
    <property type="component" value="Unassembled WGS sequence"/>
</dbReference>
<organism evidence="1 2">
    <name type="scientific">Croceibacterium salegens</name>
    <dbReference type="NCBI Taxonomy" id="1737568"/>
    <lineage>
        <taxon>Bacteria</taxon>
        <taxon>Pseudomonadati</taxon>
        <taxon>Pseudomonadota</taxon>
        <taxon>Alphaproteobacteria</taxon>
        <taxon>Sphingomonadales</taxon>
        <taxon>Erythrobacteraceae</taxon>
        <taxon>Croceibacterium</taxon>
    </lineage>
</organism>